<comment type="subcellular location">
    <subcellularLocation>
        <location evidence="1 7">Cell membrane</location>
        <topology evidence="1 7">Multi-pass membrane protein</topology>
    </subcellularLocation>
</comment>
<comment type="caution">
    <text evidence="9">The sequence shown here is derived from an EMBL/GenBank/DDBJ whole genome shotgun (WGS) entry which is preliminary data.</text>
</comment>
<dbReference type="Gene3D" id="1.10.3720.10">
    <property type="entry name" value="MetI-like"/>
    <property type="match status" value="1"/>
</dbReference>
<keyword evidence="10" id="KW-1185">Reference proteome</keyword>
<dbReference type="SUPFAM" id="SSF161098">
    <property type="entry name" value="MetI-like"/>
    <property type="match status" value="1"/>
</dbReference>
<keyword evidence="2 7" id="KW-0813">Transport</keyword>
<feature type="domain" description="ABC transmembrane type-1" evidence="8">
    <location>
        <begin position="88"/>
        <end position="271"/>
    </location>
</feature>
<protein>
    <submittedName>
        <fullName evidence="9">Phosphonate ABC transporter permease protein phnE1</fullName>
    </submittedName>
</protein>
<keyword evidence="6 7" id="KW-0472">Membrane</keyword>
<comment type="similarity">
    <text evidence="7">Belongs to the binding-protein-dependent transport system permease family.</text>
</comment>
<dbReference type="eggNOG" id="COG3639">
    <property type="taxonomic scope" value="Bacteria"/>
</dbReference>
<dbReference type="STRING" id="1238182.C882_0182"/>
<dbReference type="PANTHER" id="PTHR30043">
    <property type="entry name" value="PHOSPHONATES TRANSPORT SYSTEM PERMEASE PROTEIN"/>
    <property type="match status" value="1"/>
</dbReference>
<evidence type="ECO:0000256" key="1">
    <source>
        <dbReference type="ARBA" id="ARBA00004651"/>
    </source>
</evidence>
<feature type="transmembrane region" description="Helical" evidence="7">
    <location>
        <begin position="140"/>
        <end position="163"/>
    </location>
</feature>
<feature type="transmembrane region" description="Helical" evidence="7">
    <location>
        <begin position="229"/>
        <end position="250"/>
    </location>
</feature>
<dbReference type="PROSITE" id="PS50928">
    <property type="entry name" value="ABC_TM1"/>
    <property type="match status" value="1"/>
</dbReference>
<evidence type="ECO:0000259" key="8">
    <source>
        <dbReference type="PROSITE" id="PS50928"/>
    </source>
</evidence>
<dbReference type="GO" id="GO:0015416">
    <property type="term" value="F:ABC-type phosphonate transporter activity"/>
    <property type="evidence" value="ECO:0007669"/>
    <property type="project" value="InterPro"/>
</dbReference>
<evidence type="ECO:0000256" key="2">
    <source>
        <dbReference type="ARBA" id="ARBA00022448"/>
    </source>
</evidence>
<dbReference type="EMBL" id="ANHY01000011">
    <property type="protein sequence ID" value="EKV29752.1"/>
    <property type="molecule type" value="Genomic_DNA"/>
</dbReference>
<dbReference type="GO" id="GO:0005886">
    <property type="term" value="C:plasma membrane"/>
    <property type="evidence" value="ECO:0007669"/>
    <property type="project" value="UniProtKB-SubCell"/>
</dbReference>
<dbReference type="NCBIfam" id="TIGR01097">
    <property type="entry name" value="PhnE"/>
    <property type="match status" value="1"/>
</dbReference>
<dbReference type="InterPro" id="IPR035906">
    <property type="entry name" value="MetI-like_sf"/>
</dbReference>
<dbReference type="PANTHER" id="PTHR30043:SF1">
    <property type="entry name" value="ABC TRANSPORT SYSTEM PERMEASE PROTEIN P69"/>
    <property type="match status" value="1"/>
</dbReference>
<keyword evidence="4 7" id="KW-0812">Transmembrane</keyword>
<evidence type="ECO:0000256" key="6">
    <source>
        <dbReference type="ARBA" id="ARBA00023136"/>
    </source>
</evidence>
<feature type="transmembrane region" description="Helical" evidence="7">
    <location>
        <begin position="256"/>
        <end position="274"/>
    </location>
</feature>
<dbReference type="OrthoDB" id="8557224at2"/>
<gene>
    <name evidence="9" type="ORF">C882_0182</name>
</gene>
<dbReference type="RefSeq" id="WP_009540842.1">
    <property type="nucleotide sequence ID" value="NZ_ANHY01000011.1"/>
</dbReference>
<sequence length="279" mass="30135">MVTATPTQTGGGGGPDAVAARAWSRHSPRERWTRLVVMALVAGAAFWSLSTINVFWPWLWDAPQQMGDLFGRMVPPDFTQWRGIAWALVETVNIATIATFFAVFLSLPVALIAAQNTTPNKATLWLGRFILVSSRSVNTIIWALLFVAVFGPGVLAGILAIIFRSLGFLGKLVGEAIEEIDRKPIEALEATGASRMKILLYGVVPQVMPTFFAVSILRWDINLRESTVLGLVGAGGIGIILQGAIDTFAWQTVATILLAIIVLVLAGEAVAAWLRKKVI</sequence>
<dbReference type="CDD" id="cd06261">
    <property type="entry name" value="TM_PBP2"/>
    <property type="match status" value="1"/>
</dbReference>
<dbReference type="PATRIC" id="fig|1238182.3.peg.2398"/>
<dbReference type="Proteomes" id="UP000009881">
    <property type="component" value="Unassembled WGS sequence"/>
</dbReference>
<reference evidence="9 10" key="1">
    <citation type="journal article" date="2013" name="Genome Announc.">
        <title>Draft Genome Sequence of an Alphaproteobacterium, Caenispirillum salinarum AK4(T), Isolated from a Solar Saltern.</title>
        <authorList>
            <person name="Khatri I."/>
            <person name="Singh A."/>
            <person name="Korpole S."/>
            <person name="Pinnaka A.K."/>
            <person name="Subramanian S."/>
        </authorList>
    </citation>
    <scope>NUCLEOTIDE SEQUENCE [LARGE SCALE GENOMIC DNA]</scope>
    <source>
        <strain evidence="9 10">AK4</strain>
    </source>
</reference>
<name>K9GWZ8_9PROT</name>
<feature type="transmembrane region" description="Helical" evidence="7">
    <location>
        <begin position="94"/>
        <end position="114"/>
    </location>
</feature>
<dbReference type="Pfam" id="PF00528">
    <property type="entry name" value="BPD_transp_1"/>
    <property type="match status" value="1"/>
</dbReference>
<dbReference type="InterPro" id="IPR000515">
    <property type="entry name" value="MetI-like"/>
</dbReference>
<accession>K9GWZ8</accession>
<dbReference type="InterPro" id="IPR005769">
    <property type="entry name" value="PhnE/PtxC"/>
</dbReference>
<organism evidence="9 10">
    <name type="scientific">Caenispirillum salinarum AK4</name>
    <dbReference type="NCBI Taxonomy" id="1238182"/>
    <lineage>
        <taxon>Bacteria</taxon>
        <taxon>Pseudomonadati</taxon>
        <taxon>Pseudomonadota</taxon>
        <taxon>Alphaproteobacteria</taxon>
        <taxon>Rhodospirillales</taxon>
        <taxon>Novispirillaceae</taxon>
        <taxon>Caenispirillum</taxon>
    </lineage>
</organism>
<evidence type="ECO:0000256" key="5">
    <source>
        <dbReference type="ARBA" id="ARBA00022989"/>
    </source>
</evidence>
<keyword evidence="5 7" id="KW-1133">Transmembrane helix</keyword>
<feature type="transmembrane region" description="Helical" evidence="7">
    <location>
        <begin position="35"/>
        <end position="59"/>
    </location>
</feature>
<evidence type="ECO:0000313" key="10">
    <source>
        <dbReference type="Proteomes" id="UP000009881"/>
    </source>
</evidence>
<proteinExistence type="inferred from homology"/>
<feature type="transmembrane region" description="Helical" evidence="7">
    <location>
        <begin position="198"/>
        <end position="217"/>
    </location>
</feature>
<evidence type="ECO:0000313" key="9">
    <source>
        <dbReference type="EMBL" id="EKV29752.1"/>
    </source>
</evidence>
<evidence type="ECO:0000256" key="7">
    <source>
        <dbReference type="RuleBase" id="RU363032"/>
    </source>
</evidence>
<evidence type="ECO:0000256" key="3">
    <source>
        <dbReference type="ARBA" id="ARBA00022475"/>
    </source>
</evidence>
<evidence type="ECO:0000256" key="4">
    <source>
        <dbReference type="ARBA" id="ARBA00022692"/>
    </source>
</evidence>
<keyword evidence="3" id="KW-1003">Cell membrane</keyword>
<dbReference type="AlphaFoldDB" id="K9GWZ8"/>